<dbReference type="SUPFAM" id="SSF51338">
    <property type="entry name" value="Composite domain of metallo-dependent hydrolases"/>
    <property type="match status" value="1"/>
</dbReference>
<dbReference type="PANTHER" id="PTHR43135:SF3">
    <property type="entry name" value="ALPHA-D-RIBOSE 1-METHYLPHOSPHONATE 5-TRIPHOSPHATE DIPHOSPHATASE"/>
    <property type="match status" value="1"/>
</dbReference>
<dbReference type="Proteomes" id="UP001437256">
    <property type="component" value="Unassembled WGS sequence"/>
</dbReference>
<dbReference type="InterPro" id="IPR006680">
    <property type="entry name" value="Amidohydro-rel"/>
</dbReference>
<dbReference type="EMBL" id="JBBXMP010000039">
    <property type="protein sequence ID" value="KAL0066038.1"/>
    <property type="molecule type" value="Genomic_DNA"/>
</dbReference>
<comment type="caution">
    <text evidence="2">The sequence shown here is derived from an EMBL/GenBank/DDBJ whole genome shotgun (WGS) entry which is preliminary data.</text>
</comment>
<evidence type="ECO:0000259" key="1">
    <source>
        <dbReference type="Pfam" id="PF01979"/>
    </source>
</evidence>
<dbReference type="InterPro" id="IPR011059">
    <property type="entry name" value="Metal-dep_hydrolase_composite"/>
</dbReference>
<evidence type="ECO:0000313" key="3">
    <source>
        <dbReference type="Proteomes" id="UP001437256"/>
    </source>
</evidence>
<reference evidence="2 3" key="1">
    <citation type="submission" date="2024-05" db="EMBL/GenBank/DDBJ databases">
        <title>A draft genome resource for the thread blight pathogen Marasmius tenuissimus strain MS-2.</title>
        <authorList>
            <person name="Yulfo-Soto G.E."/>
            <person name="Baruah I.K."/>
            <person name="Amoako-Attah I."/>
            <person name="Bukari Y."/>
            <person name="Meinhardt L.W."/>
            <person name="Bailey B.A."/>
            <person name="Cohen S.P."/>
        </authorList>
    </citation>
    <scope>NUCLEOTIDE SEQUENCE [LARGE SCALE GENOMIC DNA]</scope>
    <source>
        <strain evidence="2 3">MS-2</strain>
    </source>
</reference>
<keyword evidence="3" id="KW-1185">Reference proteome</keyword>
<sequence length="93" mass="10122">MQALQTEEFTVRAQVLPSPEILKHATTNAAKMLKKSSLLGTVSAGAFADLLVLKANPLEDIAVFDRPEESMLAILKEGRIVMSKIEGLQKLES</sequence>
<feature type="domain" description="Amidohydrolase-related" evidence="1">
    <location>
        <begin position="15"/>
        <end position="67"/>
    </location>
</feature>
<evidence type="ECO:0000313" key="2">
    <source>
        <dbReference type="EMBL" id="KAL0066038.1"/>
    </source>
</evidence>
<organism evidence="2 3">
    <name type="scientific">Marasmius tenuissimus</name>
    <dbReference type="NCBI Taxonomy" id="585030"/>
    <lineage>
        <taxon>Eukaryota</taxon>
        <taxon>Fungi</taxon>
        <taxon>Dikarya</taxon>
        <taxon>Basidiomycota</taxon>
        <taxon>Agaricomycotina</taxon>
        <taxon>Agaricomycetes</taxon>
        <taxon>Agaricomycetidae</taxon>
        <taxon>Agaricales</taxon>
        <taxon>Marasmiineae</taxon>
        <taxon>Marasmiaceae</taxon>
        <taxon>Marasmius</taxon>
    </lineage>
</organism>
<dbReference type="Pfam" id="PF01979">
    <property type="entry name" value="Amidohydro_1"/>
    <property type="match status" value="1"/>
</dbReference>
<dbReference type="InterPro" id="IPR051781">
    <property type="entry name" value="Metallo-dep_Hydrolase"/>
</dbReference>
<name>A0ABR2ZXB2_9AGAR</name>
<dbReference type="Gene3D" id="2.30.40.10">
    <property type="entry name" value="Urease, subunit C, domain 1"/>
    <property type="match status" value="1"/>
</dbReference>
<dbReference type="Gene3D" id="3.20.20.140">
    <property type="entry name" value="Metal-dependent hydrolases"/>
    <property type="match status" value="1"/>
</dbReference>
<accession>A0ABR2ZXB2</accession>
<dbReference type="PANTHER" id="PTHR43135">
    <property type="entry name" value="ALPHA-D-RIBOSE 1-METHYLPHOSPHONATE 5-TRIPHOSPHATE DIPHOSPHATASE"/>
    <property type="match status" value="1"/>
</dbReference>
<proteinExistence type="predicted"/>
<protein>
    <recommendedName>
        <fullName evidence="1">Amidohydrolase-related domain-containing protein</fullName>
    </recommendedName>
</protein>
<gene>
    <name evidence="2" type="ORF">AAF712_006866</name>
</gene>